<dbReference type="Proteomes" id="UP000824533">
    <property type="component" value="Linkage Group LG05"/>
</dbReference>
<keyword evidence="2" id="KW-1185">Reference proteome</keyword>
<name>A0ACC1DBN3_9NEOP</name>
<reference evidence="1 2" key="1">
    <citation type="journal article" date="2021" name="Front. Genet.">
        <title>Chromosome-Level Genome Assembly Reveals Significant Gene Expansion in the Toll and IMD Signaling Pathways of Dendrolimus kikuchii.</title>
        <authorList>
            <person name="Zhou J."/>
            <person name="Wu P."/>
            <person name="Xiong Z."/>
            <person name="Liu N."/>
            <person name="Zhao N."/>
            <person name="Ji M."/>
            <person name="Qiu Y."/>
            <person name="Yang B."/>
        </authorList>
    </citation>
    <scope>NUCLEOTIDE SEQUENCE [LARGE SCALE GENOMIC DNA]</scope>
    <source>
        <strain evidence="1">Ann1</strain>
    </source>
</reference>
<evidence type="ECO:0000313" key="1">
    <source>
        <dbReference type="EMBL" id="KAJ0181349.1"/>
    </source>
</evidence>
<evidence type="ECO:0000313" key="2">
    <source>
        <dbReference type="Proteomes" id="UP000824533"/>
    </source>
</evidence>
<protein>
    <submittedName>
        <fullName evidence="1">Uncharacterized protein</fullName>
    </submittedName>
</protein>
<proteinExistence type="predicted"/>
<comment type="caution">
    <text evidence="1">The sequence shown here is derived from an EMBL/GenBank/DDBJ whole genome shotgun (WGS) entry which is preliminary data.</text>
</comment>
<organism evidence="1 2">
    <name type="scientific">Dendrolimus kikuchii</name>
    <dbReference type="NCBI Taxonomy" id="765133"/>
    <lineage>
        <taxon>Eukaryota</taxon>
        <taxon>Metazoa</taxon>
        <taxon>Ecdysozoa</taxon>
        <taxon>Arthropoda</taxon>
        <taxon>Hexapoda</taxon>
        <taxon>Insecta</taxon>
        <taxon>Pterygota</taxon>
        <taxon>Neoptera</taxon>
        <taxon>Endopterygota</taxon>
        <taxon>Lepidoptera</taxon>
        <taxon>Glossata</taxon>
        <taxon>Ditrysia</taxon>
        <taxon>Bombycoidea</taxon>
        <taxon>Lasiocampidae</taxon>
        <taxon>Dendrolimus</taxon>
    </lineage>
</organism>
<gene>
    <name evidence="1" type="ORF">K1T71_003434</name>
</gene>
<dbReference type="EMBL" id="CM034391">
    <property type="protein sequence ID" value="KAJ0181349.1"/>
    <property type="molecule type" value="Genomic_DNA"/>
</dbReference>
<sequence length="875" mass="97718">MGPPPVVTGISPKEGPPGTRVTIRGEFLGTSAVDVIGLKICGCDCLLSAEWKSKNKIVARSGPCKGRGDIIVTTRSGGEGTSTVQFRGYHESIGPVKESAVWVEEAAPPSVPWGRRPMSPTAYTPPDPLGLSTEGDDCKFPEEELHEMFPDGSGKLSDDNFQPGWYLLEHHSNTSFEDLKAGMVFLQRKVEGQKEGQLTFLKANTGAVMDQLDRLVLLKNMYEEDQRKNGKEPLPSLQAAIEESITLADSLFSEILSRKENADKTREALLLLTRHKFLFQLPASIDRNIRKKEYDLVVNDYTRVKNLFGNTDVKLFQKILDEIDKKIVDLKEKLYNRMKTMPINVQEQTKYIRLLISLNWEGDAAWVAITARKDYLMNLMNKVKDHFKHKEEQESNEKGKRKSRESESEGCWSVVRMSWCGAMCGALSSELHALWPLARRYFAGELAGEPAKPERHADLKEMIIAGVELFSEHMRACLMSGGGSVSGDAMRVRLVANLRHLREAYESLLKLDLPSQPLSIVEKVIFDYRVYGMTVLLQRAHKRVKGLVDKETWKIEEFSDYGAITNLPHLLEQYMNDALSAIHKCVFSGGRRESPLFTDGSEPTAALHKHTQQILLAYVSVLENLALNHDQGFNNTSLSVALDQPLDETAPPSEGEGRNWQQRLLVAAANAHFTRRVTLANITTAYDNLTFPKPTQALQVTKEALSSLESSIAETYLEHKGDPLVGTIEPSMYMGRHTTPENASVDDARPYVYEIINNLIAVHAEVDSVSGVASARYLRDLCETVCEELARLAACAPPAASRAAAFRARLEYTLLHIACAEHLTRKAENHLMEALAGIPPLESDEDKKRMETLVDGFKKRMHLQLASLNCNMETV</sequence>
<accession>A0ACC1DBN3</accession>